<dbReference type="OrthoDB" id="22292at10239"/>
<proteinExistence type="predicted"/>
<dbReference type="InterPro" id="IPR012337">
    <property type="entry name" value="RNaseH-like_sf"/>
</dbReference>
<dbReference type="Proteomes" id="UP000223906">
    <property type="component" value="Segment"/>
</dbReference>
<keyword evidence="3" id="KW-0269">Exonuclease</keyword>
<dbReference type="SMART" id="SM00479">
    <property type="entry name" value="EXOIII"/>
    <property type="match status" value="1"/>
</dbReference>
<dbReference type="SUPFAM" id="SSF53098">
    <property type="entry name" value="Ribonuclease H-like"/>
    <property type="match status" value="1"/>
</dbReference>
<dbReference type="PANTHER" id="PTHR30231">
    <property type="entry name" value="DNA POLYMERASE III SUBUNIT EPSILON"/>
    <property type="match status" value="1"/>
</dbReference>
<accession>A0A1W6DWR2</accession>
<evidence type="ECO:0000313" key="6">
    <source>
        <dbReference type="Proteomes" id="UP000223906"/>
    </source>
</evidence>
<evidence type="ECO:0000259" key="4">
    <source>
        <dbReference type="SMART" id="SM00479"/>
    </source>
</evidence>
<keyword evidence="2" id="KW-0378">Hydrolase</keyword>
<dbReference type="CDD" id="cd06127">
    <property type="entry name" value="DEDDh"/>
    <property type="match status" value="1"/>
</dbReference>
<dbReference type="GO" id="GO:0003676">
    <property type="term" value="F:nucleic acid binding"/>
    <property type="evidence" value="ECO:0007669"/>
    <property type="project" value="InterPro"/>
</dbReference>
<dbReference type="Gene3D" id="3.30.420.10">
    <property type="entry name" value="Ribonuclease H-like superfamily/Ribonuclease H"/>
    <property type="match status" value="1"/>
</dbReference>
<sequence length="214" mass="23800">MNFLFFDTETTGLPNRSVPLSHPTQPHITQLGAVLQINGQDAIVLDTLIKPDGWTIGAKAKELTGITEEMCEESGIPIADAVDMFMIMAANADFIVCHNTAFDTKLMGIEYSRLNSSLHHSTVLVGKPTLCTMKTATPICKIKKGDGRTDYKWPKLEEAMMFFFGEKLENAHSAIVDIKATQRLFNLLCDEGHYDPDFEAYHEVERARAYAQAA</sequence>
<dbReference type="RefSeq" id="YP_009600786.1">
    <property type="nucleotide sequence ID" value="NC_041927.1"/>
</dbReference>
<evidence type="ECO:0000313" key="5">
    <source>
        <dbReference type="EMBL" id="ARK07457.1"/>
    </source>
</evidence>
<evidence type="ECO:0000256" key="3">
    <source>
        <dbReference type="ARBA" id="ARBA00022839"/>
    </source>
</evidence>
<dbReference type="EMBL" id="KY629563">
    <property type="protein sequence ID" value="ARK07457.1"/>
    <property type="molecule type" value="Genomic_DNA"/>
</dbReference>
<feature type="domain" description="Exonuclease" evidence="4">
    <location>
        <begin position="2"/>
        <end position="194"/>
    </location>
</feature>
<dbReference type="InterPro" id="IPR036397">
    <property type="entry name" value="RNaseH_sf"/>
</dbReference>
<dbReference type="InterPro" id="IPR013520">
    <property type="entry name" value="Ribonucl_H"/>
</dbReference>
<keyword evidence="6" id="KW-1185">Reference proteome</keyword>
<evidence type="ECO:0000256" key="1">
    <source>
        <dbReference type="ARBA" id="ARBA00022722"/>
    </source>
</evidence>
<name>A0A1W6DWR2_9CAUD</name>
<evidence type="ECO:0000256" key="2">
    <source>
        <dbReference type="ARBA" id="ARBA00022801"/>
    </source>
</evidence>
<keyword evidence="1" id="KW-0540">Nuclease</keyword>
<gene>
    <name evidence="5" type="primary">polC</name>
    <name evidence="5" type="ORF">LAV_00057</name>
</gene>
<dbReference type="KEGG" id="vg:40076595"/>
<dbReference type="GeneID" id="40076595"/>
<dbReference type="GO" id="GO:0008408">
    <property type="term" value="F:3'-5' exonuclease activity"/>
    <property type="evidence" value="ECO:0007669"/>
    <property type="project" value="TreeGrafter"/>
</dbReference>
<reference evidence="5 6" key="1">
    <citation type="submission" date="2017-02" db="EMBL/GenBank/DDBJ databases">
        <title>The first characterized phage against a member of the ecologically important #sphingomonads reveals high dissimilarity against all other known phages.</title>
        <authorList>
            <person name="Nielsen T.K."/>
            <person name="Carstens A.B."/>
            <person name="Kot W."/>
            <person name="Lametsch R."/>
            <person name="Neve H."/>
            <person name="Hansen L.H."/>
        </authorList>
    </citation>
    <scope>NUCLEOTIDE SEQUENCE [LARGE SCALE GENOMIC DNA]</scope>
</reference>
<organism evidence="5 6">
    <name type="scientific">Sphingobium phage Lacusarx</name>
    <dbReference type="NCBI Taxonomy" id="1980139"/>
    <lineage>
        <taxon>Viruses</taxon>
        <taxon>Duplodnaviria</taxon>
        <taxon>Heunggongvirae</taxon>
        <taxon>Uroviricota</taxon>
        <taxon>Caudoviricetes</taxon>
        <taxon>Lacusarxvirus</taxon>
        <taxon>Lacusarxvirus lacusarx</taxon>
    </lineage>
</organism>
<dbReference type="Pfam" id="PF00929">
    <property type="entry name" value="RNase_T"/>
    <property type="match status" value="1"/>
</dbReference>
<protein>
    <submittedName>
        <fullName evidence="5">PolC-type DNA polymerase III</fullName>
    </submittedName>
</protein>
<dbReference type="PANTHER" id="PTHR30231:SF4">
    <property type="entry name" value="PROTEIN NEN2"/>
    <property type="match status" value="1"/>
</dbReference>